<proteinExistence type="inferred from homology"/>
<dbReference type="PRINTS" id="PR00134">
    <property type="entry name" value="GLHYDRLASE10"/>
</dbReference>
<dbReference type="Pfam" id="PF00331">
    <property type="entry name" value="Glyco_hydro_10"/>
    <property type="match status" value="1"/>
</dbReference>
<dbReference type="EMBL" id="NKXS01002319">
    <property type="protein sequence ID" value="PIN14282.1"/>
    <property type="molecule type" value="Genomic_DNA"/>
</dbReference>
<comment type="caution">
    <text evidence="7">The sequence shown here is derived from an EMBL/GenBank/DDBJ whole genome shotgun (WGS) entry which is preliminary data.</text>
</comment>
<dbReference type="EC" id="3.2.1.8" evidence="7"/>
<dbReference type="SMART" id="SM00633">
    <property type="entry name" value="Glyco_10"/>
    <property type="match status" value="1"/>
</dbReference>
<sequence>MSEILLFTPLLLLLFLGSPVVSSYDGPLYDSTAYTECKLEPEEPLYNGGVLKDQRPNSRELILDNGDRVNSLFFYLQNLTPGTKYCFSIWIKINGGDSALVRASLLTEETTLECIGTVIAKEGCWSFLKGGFVLSSPSNSTLYIQSSDNSRDIEIAIASASLQPFTEQQWRLNQETKINQARKRAVTIHVSDREGTRLQGAAITFEQVSRDFPFGSAIAKTIIGNPQYQKWFIERFNAAVFENELKWDATEHIRGQLDYTIPDQMLQFVRSNQIIARGHNIFWENPKFIPKWVLNLTRPELESAINFRIQSLMNRYKEQFIHWDVNNEMLHFDFYEKNLGPNATLELFKTAHRADPLATLFMNEFNVVETCGDSDSTVDAYVERMRELKIGGVYMNGIGLQGHFDVPNAPLMRGILDKLATLGLPIWLTEVDISNNFSKEMQAIYLEEVLREGFSHPAVDGIMLWTALRQGGCYQMCLTDDDFNNLPAGKMVDKLLKAWQTGILEGQTDHYGSYSFFGFLGEYKVAAKYGNKTIDSTFSLSRGKETKHFNIQM</sequence>
<evidence type="ECO:0000256" key="1">
    <source>
        <dbReference type="ARBA" id="ARBA00007495"/>
    </source>
</evidence>
<dbReference type="AlphaFoldDB" id="A0A2G9H9S8"/>
<dbReference type="Proteomes" id="UP000231279">
    <property type="component" value="Unassembled WGS sequence"/>
</dbReference>
<organism evidence="7 8">
    <name type="scientific">Handroanthus impetiginosus</name>
    <dbReference type="NCBI Taxonomy" id="429701"/>
    <lineage>
        <taxon>Eukaryota</taxon>
        <taxon>Viridiplantae</taxon>
        <taxon>Streptophyta</taxon>
        <taxon>Embryophyta</taxon>
        <taxon>Tracheophyta</taxon>
        <taxon>Spermatophyta</taxon>
        <taxon>Magnoliopsida</taxon>
        <taxon>eudicotyledons</taxon>
        <taxon>Gunneridae</taxon>
        <taxon>Pentapetalae</taxon>
        <taxon>asterids</taxon>
        <taxon>lamiids</taxon>
        <taxon>Lamiales</taxon>
        <taxon>Bignoniaceae</taxon>
        <taxon>Crescentiina</taxon>
        <taxon>Tabebuia alliance</taxon>
        <taxon>Handroanthus</taxon>
    </lineage>
</organism>
<comment type="similarity">
    <text evidence="1">Belongs to the glycosyl hydrolase 10 (cellulase F) family.</text>
</comment>
<evidence type="ECO:0000313" key="7">
    <source>
        <dbReference type="EMBL" id="PIN14282.1"/>
    </source>
</evidence>
<keyword evidence="8" id="KW-1185">Reference proteome</keyword>
<evidence type="ECO:0000256" key="3">
    <source>
        <dbReference type="ARBA" id="ARBA00023277"/>
    </source>
</evidence>
<keyword evidence="2 7" id="KW-0378">Hydrolase</keyword>
<dbReference type="PANTHER" id="PTHR31490">
    <property type="entry name" value="GLYCOSYL HYDROLASE"/>
    <property type="match status" value="1"/>
</dbReference>
<name>A0A2G9H9S8_9LAMI</name>
<dbReference type="Gene3D" id="2.60.120.260">
    <property type="entry name" value="Galactose-binding domain-like"/>
    <property type="match status" value="1"/>
</dbReference>
<reference evidence="8" key="1">
    <citation type="journal article" date="2018" name="Gigascience">
        <title>Genome assembly of the Pink Ipe (Handroanthus impetiginosus, Bignoniaceae), a highly valued, ecologically keystone Neotropical timber forest tree.</title>
        <authorList>
            <person name="Silva-Junior O.B."/>
            <person name="Grattapaglia D."/>
            <person name="Novaes E."/>
            <person name="Collevatti R.G."/>
        </authorList>
    </citation>
    <scope>NUCLEOTIDE SEQUENCE [LARGE SCALE GENOMIC DNA]</scope>
    <source>
        <strain evidence="8">cv. UFG-1</strain>
    </source>
</reference>
<keyword evidence="5" id="KW-0732">Signal</keyword>
<dbReference type="PANTHER" id="PTHR31490:SF83">
    <property type="entry name" value="EXOGLUCANASE_XYLANASE-LIKE ISOFORM X1"/>
    <property type="match status" value="1"/>
</dbReference>
<dbReference type="PROSITE" id="PS51760">
    <property type="entry name" value="GH10_2"/>
    <property type="match status" value="1"/>
</dbReference>
<gene>
    <name evidence="7" type="ORF">CDL12_13104</name>
</gene>
<feature type="chain" id="PRO_5013950287" evidence="5">
    <location>
        <begin position="24"/>
        <end position="553"/>
    </location>
</feature>
<evidence type="ECO:0000256" key="5">
    <source>
        <dbReference type="SAM" id="SignalP"/>
    </source>
</evidence>
<dbReference type="STRING" id="429701.A0A2G9H9S8"/>
<dbReference type="OrthoDB" id="3055998at2759"/>
<dbReference type="InterPro" id="IPR008979">
    <property type="entry name" value="Galactose-bd-like_sf"/>
</dbReference>
<protein>
    <submittedName>
        <fullName evidence="7">Endo-1,4-beta-xylanase</fullName>
        <ecNumber evidence="7">3.2.1.8</ecNumber>
    </submittedName>
</protein>
<dbReference type="GO" id="GO:0045493">
    <property type="term" value="P:xylan catabolic process"/>
    <property type="evidence" value="ECO:0007669"/>
    <property type="project" value="UniProtKB-KW"/>
</dbReference>
<evidence type="ECO:0000259" key="6">
    <source>
        <dbReference type="PROSITE" id="PS51760"/>
    </source>
</evidence>
<accession>A0A2G9H9S8</accession>
<keyword evidence="4" id="KW-0624">Polysaccharide degradation</keyword>
<keyword evidence="7" id="KW-0858">Xylan degradation</keyword>
<evidence type="ECO:0000313" key="8">
    <source>
        <dbReference type="Proteomes" id="UP000231279"/>
    </source>
</evidence>
<evidence type="ECO:0000256" key="4">
    <source>
        <dbReference type="ARBA" id="ARBA00023326"/>
    </source>
</evidence>
<keyword evidence="3" id="KW-0119">Carbohydrate metabolism</keyword>
<dbReference type="Gene3D" id="3.20.20.80">
    <property type="entry name" value="Glycosidases"/>
    <property type="match status" value="1"/>
</dbReference>
<dbReference type="SUPFAM" id="SSF49785">
    <property type="entry name" value="Galactose-binding domain-like"/>
    <property type="match status" value="1"/>
</dbReference>
<evidence type="ECO:0000256" key="2">
    <source>
        <dbReference type="ARBA" id="ARBA00022801"/>
    </source>
</evidence>
<feature type="domain" description="GH10" evidence="6">
    <location>
        <begin position="199"/>
        <end position="495"/>
    </location>
</feature>
<dbReference type="InterPro" id="IPR001000">
    <property type="entry name" value="GH10_dom"/>
</dbReference>
<keyword evidence="7" id="KW-0326">Glycosidase</keyword>
<dbReference type="InterPro" id="IPR017853">
    <property type="entry name" value="GH"/>
</dbReference>
<dbReference type="GO" id="GO:0031176">
    <property type="term" value="F:endo-1,4-beta-xylanase activity"/>
    <property type="evidence" value="ECO:0007669"/>
    <property type="project" value="UniProtKB-EC"/>
</dbReference>
<dbReference type="InterPro" id="IPR044846">
    <property type="entry name" value="GH10"/>
</dbReference>
<dbReference type="SUPFAM" id="SSF51445">
    <property type="entry name" value="(Trans)glycosidases"/>
    <property type="match status" value="1"/>
</dbReference>
<feature type="signal peptide" evidence="5">
    <location>
        <begin position="1"/>
        <end position="23"/>
    </location>
</feature>